<evidence type="ECO:0000313" key="3">
    <source>
        <dbReference type="Proteomes" id="UP000235672"/>
    </source>
</evidence>
<protein>
    <submittedName>
        <fullName evidence="2">Uncharacterized protein</fullName>
    </submittedName>
</protein>
<dbReference type="EMBL" id="KZ613543">
    <property type="protein sequence ID" value="PMD12741.1"/>
    <property type="molecule type" value="Genomic_DNA"/>
</dbReference>
<evidence type="ECO:0000256" key="1">
    <source>
        <dbReference type="SAM" id="MobiDB-lite"/>
    </source>
</evidence>
<dbReference type="Proteomes" id="UP000235672">
    <property type="component" value="Unassembled WGS sequence"/>
</dbReference>
<name>A0A2J6PFB7_9HELO</name>
<reference evidence="2 3" key="1">
    <citation type="submission" date="2016-05" db="EMBL/GenBank/DDBJ databases">
        <title>A degradative enzymes factory behind the ericoid mycorrhizal symbiosis.</title>
        <authorList>
            <consortium name="DOE Joint Genome Institute"/>
            <person name="Martino E."/>
            <person name="Morin E."/>
            <person name="Grelet G."/>
            <person name="Kuo A."/>
            <person name="Kohler A."/>
            <person name="Daghino S."/>
            <person name="Barry K."/>
            <person name="Choi C."/>
            <person name="Cichocki N."/>
            <person name="Clum A."/>
            <person name="Copeland A."/>
            <person name="Hainaut M."/>
            <person name="Haridas S."/>
            <person name="Labutti K."/>
            <person name="Lindquist E."/>
            <person name="Lipzen A."/>
            <person name="Khouja H.-R."/>
            <person name="Murat C."/>
            <person name="Ohm R."/>
            <person name="Olson A."/>
            <person name="Spatafora J."/>
            <person name="Veneault-Fourrey C."/>
            <person name="Henrissat B."/>
            <person name="Grigoriev I."/>
            <person name="Martin F."/>
            <person name="Perotto S."/>
        </authorList>
    </citation>
    <scope>NUCLEOTIDE SEQUENCE [LARGE SCALE GENOMIC DNA]</scope>
    <source>
        <strain evidence="2 3">UAMH 7357</strain>
    </source>
</reference>
<dbReference type="AlphaFoldDB" id="A0A2J6PFB7"/>
<sequence>MCYEYFCRYENFRCFHCTGIDYCKAIKGEMAKVKPTELYLFNRKSCVYFKYFDHRCELDICEKHLKQTLEKGGNDMRHEGNVDMDDGKKSKDAVGAEEGCEGPEILAEIVHEEKCRNKVLEWFTRYEKLERMTGK</sequence>
<accession>A0A2J6PFB7</accession>
<gene>
    <name evidence="2" type="ORF">NA56DRAFT_477194</name>
</gene>
<keyword evidence="3" id="KW-1185">Reference proteome</keyword>
<organism evidence="2 3">
    <name type="scientific">Hyaloscypha hepaticicola</name>
    <dbReference type="NCBI Taxonomy" id="2082293"/>
    <lineage>
        <taxon>Eukaryota</taxon>
        <taxon>Fungi</taxon>
        <taxon>Dikarya</taxon>
        <taxon>Ascomycota</taxon>
        <taxon>Pezizomycotina</taxon>
        <taxon>Leotiomycetes</taxon>
        <taxon>Helotiales</taxon>
        <taxon>Hyaloscyphaceae</taxon>
        <taxon>Hyaloscypha</taxon>
    </lineage>
</organism>
<proteinExistence type="predicted"/>
<feature type="region of interest" description="Disordered" evidence="1">
    <location>
        <begin position="72"/>
        <end position="95"/>
    </location>
</feature>
<feature type="compositionally biased region" description="Basic and acidic residues" evidence="1">
    <location>
        <begin position="72"/>
        <end position="94"/>
    </location>
</feature>
<evidence type="ECO:0000313" key="2">
    <source>
        <dbReference type="EMBL" id="PMD12741.1"/>
    </source>
</evidence>